<dbReference type="InterPro" id="IPR001757">
    <property type="entry name" value="P_typ_ATPase"/>
</dbReference>
<evidence type="ECO:0000256" key="1">
    <source>
        <dbReference type="ARBA" id="ARBA00003954"/>
    </source>
</evidence>
<evidence type="ECO:0000256" key="2">
    <source>
        <dbReference type="ARBA" id="ARBA00004429"/>
    </source>
</evidence>
<evidence type="ECO:0000256" key="5">
    <source>
        <dbReference type="ARBA" id="ARBA00013555"/>
    </source>
</evidence>
<dbReference type="NCBIfam" id="TIGR01494">
    <property type="entry name" value="ATPase_P-type"/>
    <property type="match status" value="2"/>
</dbReference>
<dbReference type="GO" id="GO:0005524">
    <property type="term" value="F:ATP binding"/>
    <property type="evidence" value="ECO:0007669"/>
    <property type="project" value="UniProtKB-KW"/>
</dbReference>
<dbReference type="NCBIfam" id="NF011702">
    <property type="entry name" value="PRK15122.1"/>
    <property type="match status" value="1"/>
</dbReference>
<evidence type="ECO:0000313" key="21">
    <source>
        <dbReference type="Proteomes" id="UP000188246"/>
    </source>
</evidence>
<dbReference type="InterPro" id="IPR036412">
    <property type="entry name" value="HAD-like_sf"/>
</dbReference>
<dbReference type="SUPFAM" id="SSF81660">
    <property type="entry name" value="Metal cation-transporting ATPase, ATP-binding domain N"/>
    <property type="match status" value="1"/>
</dbReference>
<keyword evidence="11" id="KW-0067">ATP-binding</keyword>
<sequence>MVINLKTKLDKLVNRKEVKKMTKKTYEFFAKKQMNEVFDLYSSSIDGLTAEKIEDLRDKHGENRISHGKKTPLFIEILKAYFTPFTIVLIALAVISFITDYLIVPASERDLTGVIIIVLMVILSGTMTLVQSVRSSKAAEKLGNLVKVTATVVRDGQEKELPIEELVCGDVVKLAAGDMIPADIRLYRTKDLFISQAAMTGESYPVEKKADYEVTEHSTDTDLENIVYMGSNVVSGSALGIVIAVGNDTLFGQIAKGVSETRTITSFDIGISKTSWLLIRFMLVMAPAVFLINGLTKGDWLEAFLFGLSIAVGLTPEMLPMIVTTNLVKGASSMAKKGTIIKNLNSIQNFGAIDILCTDKTGTLTQDKIILEYHLDVDGKEDLRVLRHAFFNSYYQTGLKNLMDKAIIESADEELAIDVSHYTKVDEIPFDFQRRRMSVVIEDNHGKTQMITKGAIEEMLDISSYVDYRGEVIPLTEELRETILKTVDELNEDGLRVIGVSQKTNPSVVGEFSIQDESDMVLIGYLAFLDPPKETTKDALDALRKHGVGVKVLTGDNALVTKSVCKQVGLKNEAIIIGNTLDHLTDDELQKVAIENNIFVKLTPSQKTRLVRVLREAGHTVGFMGDGINDAPAMKEADVGISVDTAVDIAKESADVILLEKDLMILERGILSGRKTFGNIMKYVKMTASSNFGNMFSVVIASIFLPFLPMLPLQVLFLNLIYDISCMSIPWDHMDEEYLEEPKKWDATSIGSFMRWLGPTSSIFDITTYLLMYFIICPAVVGGSFHTLNAEQQVMFIAVFHAGWFVESLWSQTLVIYALRTPKIPFIQSNPSFILATVTTLGIAIGTVLPFTDFGENLGLVDLPGEYWAWLAVTIIAYLVLVMIVKKIYVKKYGELL</sequence>
<evidence type="ECO:0000256" key="6">
    <source>
        <dbReference type="ARBA" id="ARBA00022475"/>
    </source>
</evidence>
<evidence type="ECO:0000256" key="10">
    <source>
        <dbReference type="ARBA" id="ARBA00022741"/>
    </source>
</evidence>
<comment type="function">
    <text evidence="1">Mediates magnesium influx to the cytosol.</text>
</comment>
<keyword evidence="12" id="KW-0460">Magnesium</keyword>
<dbReference type="InterPro" id="IPR023298">
    <property type="entry name" value="ATPase_P-typ_TM_dom_sf"/>
</dbReference>
<evidence type="ECO:0000256" key="14">
    <source>
        <dbReference type="ARBA" id="ARBA00022989"/>
    </source>
</evidence>
<keyword evidence="8" id="KW-0597">Phosphoprotein</keyword>
<feature type="domain" description="Cation-transporting P-type ATPase N-terminal" evidence="19">
    <location>
        <begin position="28"/>
        <end position="101"/>
    </location>
</feature>
<accession>A0A1Q2D934</accession>
<dbReference type="InterPro" id="IPR006068">
    <property type="entry name" value="ATPase_P-typ_cation-transptr_C"/>
</dbReference>
<feature type="transmembrane region" description="Helical" evidence="18">
    <location>
        <begin position="763"/>
        <end position="782"/>
    </location>
</feature>
<evidence type="ECO:0000256" key="7">
    <source>
        <dbReference type="ARBA" id="ARBA00022519"/>
    </source>
</evidence>
<name>A0A1Q2D934_9ENTE</name>
<feature type="transmembrane region" description="Helical" evidence="18">
    <location>
        <begin position="275"/>
        <end position="292"/>
    </location>
</feature>
<evidence type="ECO:0000313" key="20">
    <source>
        <dbReference type="EMBL" id="AQP54693.1"/>
    </source>
</evidence>
<feature type="transmembrane region" description="Helical" evidence="18">
    <location>
        <begin position="304"/>
        <end position="328"/>
    </location>
</feature>
<dbReference type="SFLD" id="SFLDF00027">
    <property type="entry name" value="p-type_atpase"/>
    <property type="match status" value="1"/>
</dbReference>
<dbReference type="InterPro" id="IPR059000">
    <property type="entry name" value="ATPase_P-type_domA"/>
</dbReference>
<dbReference type="Proteomes" id="UP000188246">
    <property type="component" value="Chromosome"/>
</dbReference>
<dbReference type="Pfam" id="PF00122">
    <property type="entry name" value="E1-E2_ATPase"/>
    <property type="match status" value="1"/>
</dbReference>
<dbReference type="NCBIfam" id="TIGR01524">
    <property type="entry name" value="ATPase-IIIB_Mg"/>
    <property type="match status" value="1"/>
</dbReference>
<dbReference type="Gene3D" id="3.40.1110.10">
    <property type="entry name" value="Calcium-transporting ATPase, cytoplasmic domain N"/>
    <property type="match status" value="1"/>
</dbReference>
<evidence type="ECO:0000259" key="19">
    <source>
        <dbReference type="SMART" id="SM00831"/>
    </source>
</evidence>
<dbReference type="InterPro" id="IPR018303">
    <property type="entry name" value="ATPase_P-typ_P_site"/>
</dbReference>
<dbReference type="Gene3D" id="1.20.1110.10">
    <property type="entry name" value="Calcium-transporting ATPase, transmembrane domain"/>
    <property type="match status" value="1"/>
</dbReference>
<dbReference type="SMART" id="SM00831">
    <property type="entry name" value="Cation_ATPase_N"/>
    <property type="match status" value="1"/>
</dbReference>
<dbReference type="Pfam" id="PF13246">
    <property type="entry name" value="Cation_ATPase"/>
    <property type="match status" value="1"/>
</dbReference>
<dbReference type="SUPFAM" id="SSF81665">
    <property type="entry name" value="Calcium ATPase, transmembrane domain M"/>
    <property type="match status" value="1"/>
</dbReference>
<feature type="transmembrane region" description="Helical" evidence="18">
    <location>
        <begin position="683"/>
        <end position="705"/>
    </location>
</feature>
<evidence type="ECO:0000256" key="16">
    <source>
        <dbReference type="ARBA" id="ARBA00029806"/>
    </source>
</evidence>
<feature type="transmembrane region" description="Helical" evidence="18">
    <location>
        <begin position="111"/>
        <end position="130"/>
    </location>
</feature>
<comment type="catalytic activity">
    <reaction evidence="17">
        <text>Mg(2+)(out) + ATP + H2O = Mg(2+)(in) + ADP + phosphate + H(+)</text>
        <dbReference type="Rhea" id="RHEA:10260"/>
        <dbReference type="ChEBI" id="CHEBI:15377"/>
        <dbReference type="ChEBI" id="CHEBI:15378"/>
        <dbReference type="ChEBI" id="CHEBI:18420"/>
        <dbReference type="ChEBI" id="CHEBI:30616"/>
        <dbReference type="ChEBI" id="CHEBI:43474"/>
        <dbReference type="ChEBI" id="CHEBI:456216"/>
        <dbReference type="EC" id="7.2.2.14"/>
    </reaction>
</comment>
<dbReference type="Gene3D" id="3.40.50.1000">
    <property type="entry name" value="HAD superfamily/HAD-like"/>
    <property type="match status" value="1"/>
</dbReference>
<dbReference type="EMBL" id="CP019609">
    <property type="protein sequence ID" value="AQP54693.1"/>
    <property type="molecule type" value="Genomic_DNA"/>
</dbReference>
<proteinExistence type="inferred from homology"/>
<dbReference type="InterPro" id="IPR008250">
    <property type="entry name" value="ATPase_P-typ_transduc_dom_A_sf"/>
</dbReference>
<keyword evidence="14 18" id="KW-1133">Transmembrane helix</keyword>
<evidence type="ECO:0000256" key="4">
    <source>
        <dbReference type="ARBA" id="ARBA00012786"/>
    </source>
</evidence>
<dbReference type="EC" id="7.2.2.14" evidence="4"/>
<evidence type="ECO:0000256" key="12">
    <source>
        <dbReference type="ARBA" id="ARBA00022842"/>
    </source>
</evidence>
<evidence type="ECO:0000256" key="11">
    <source>
        <dbReference type="ARBA" id="ARBA00022840"/>
    </source>
</evidence>
<protein>
    <recommendedName>
        <fullName evidence="5">Magnesium-transporting ATPase, P-type 1</fullName>
        <ecNumber evidence="4">7.2.2.14</ecNumber>
    </recommendedName>
    <alternativeName>
        <fullName evidence="16">Mg(2+) transport ATPase, P-type 1</fullName>
    </alternativeName>
</protein>
<reference evidence="20 21" key="1">
    <citation type="journal article" date="2010" name="Int. J. Syst. Evol. Microbiol.">
        <title>Vagococcus penaei sp. nov., isolated from spoilage microbiota of cooked shrimp (Penaeus vannamei).</title>
        <authorList>
            <person name="Jaffres E."/>
            <person name="Prevost H."/>
            <person name="Rossero A."/>
            <person name="Joffraud J.J."/>
            <person name="Dousset X."/>
        </authorList>
    </citation>
    <scope>NUCLEOTIDE SEQUENCE [LARGE SCALE GENOMIC DNA]</scope>
    <source>
        <strain evidence="20 21">CD276</strain>
    </source>
</reference>
<evidence type="ECO:0000256" key="13">
    <source>
        <dbReference type="ARBA" id="ARBA00022967"/>
    </source>
</evidence>
<dbReference type="KEGG" id="vpi:BW732_11050"/>
<dbReference type="AlphaFoldDB" id="A0A1Q2D934"/>
<evidence type="ECO:0000256" key="15">
    <source>
        <dbReference type="ARBA" id="ARBA00023136"/>
    </source>
</evidence>
<evidence type="ECO:0000256" key="17">
    <source>
        <dbReference type="ARBA" id="ARBA00047295"/>
    </source>
</evidence>
<dbReference type="Gene3D" id="2.70.150.10">
    <property type="entry name" value="Calcium-transporting ATPase, cytoplasmic transduction domain A"/>
    <property type="match status" value="1"/>
</dbReference>
<dbReference type="SUPFAM" id="SSF56784">
    <property type="entry name" value="HAD-like"/>
    <property type="match status" value="1"/>
</dbReference>
<dbReference type="CDD" id="cd02077">
    <property type="entry name" value="P-type_ATPase_Mg"/>
    <property type="match status" value="1"/>
</dbReference>
<feature type="transmembrane region" description="Helical" evidence="18">
    <location>
        <begin position="831"/>
        <end position="852"/>
    </location>
</feature>
<dbReference type="STRING" id="633807.BW732_11050"/>
<comment type="similarity">
    <text evidence="3">Belongs to the cation transport ATPase (P-type) (TC 3.A.3) family. Type IIIB subfamily.</text>
</comment>
<dbReference type="SUPFAM" id="SSF81653">
    <property type="entry name" value="Calcium ATPase, transduction domain A"/>
    <property type="match status" value="1"/>
</dbReference>
<evidence type="ECO:0000256" key="18">
    <source>
        <dbReference type="SAM" id="Phobius"/>
    </source>
</evidence>
<dbReference type="PRINTS" id="PR01836">
    <property type="entry name" value="MGATPASE"/>
</dbReference>
<dbReference type="InterPro" id="IPR004014">
    <property type="entry name" value="ATPase_P-typ_cation-transptr_N"/>
</dbReference>
<dbReference type="Pfam" id="PF00690">
    <property type="entry name" value="Cation_ATPase_N"/>
    <property type="match status" value="1"/>
</dbReference>
<organism evidence="20 21">
    <name type="scientific">Vagococcus penaei</name>
    <dbReference type="NCBI Taxonomy" id="633807"/>
    <lineage>
        <taxon>Bacteria</taxon>
        <taxon>Bacillati</taxon>
        <taxon>Bacillota</taxon>
        <taxon>Bacilli</taxon>
        <taxon>Lactobacillales</taxon>
        <taxon>Enterococcaceae</taxon>
        <taxon>Vagococcus</taxon>
    </lineage>
</organism>
<dbReference type="GO" id="GO:0005886">
    <property type="term" value="C:plasma membrane"/>
    <property type="evidence" value="ECO:0007669"/>
    <property type="project" value="UniProtKB-SubCell"/>
</dbReference>
<dbReference type="InterPro" id="IPR044492">
    <property type="entry name" value="P_typ_ATPase_HD_dom"/>
</dbReference>
<keyword evidence="13" id="KW-1278">Translocase</keyword>
<keyword evidence="15 18" id="KW-0472">Membrane</keyword>
<evidence type="ECO:0000256" key="8">
    <source>
        <dbReference type="ARBA" id="ARBA00022553"/>
    </source>
</evidence>
<keyword evidence="10" id="KW-0547">Nucleotide-binding</keyword>
<dbReference type="InterPro" id="IPR006415">
    <property type="entry name" value="P-type_ATPase_IIIB"/>
</dbReference>
<feature type="transmembrane region" description="Helical" evidence="18">
    <location>
        <begin position="867"/>
        <end position="885"/>
    </location>
</feature>
<dbReference type="SFLD" id="SFLDS00003">
    <property type="entry name" value="Haloacid_Dehalogenase"/>
    <property type="match status" value="1"/>
</dbReference>
<dbReference type="InterPro" id="IPR023214">
    <property type="entry name" value="HAD_sf"/>
</dbReference>
<comment type="subcellular location">
    <subcellularLocation>
        <location evidence="2">Cell inner membrane</location>
        <topology evidence="2">Multi-pass membrane protein</topology>
    </subcellularLocation>
</comment>
<dbReference type="PANTHER" id="PTHR42861">
    <property type="entry name" value="CALCIUM-TRANSPORTING ATPASE"/>
    <property type="match status" value="1"/>
</dbReference>
<keyword evidence="7" id="KW-0997">Cell inner membrane</keyword>
<dbReference type="Pfam" id="PF00689">
    <property type="entry name" value="Cation_ATPase_C"/>
    <property type="match status" value="1"/>
</dbReference>
<keyword evidence="6" id="KW-1003">Cell membrane</keyword>
<dbReference type="SFLD" id="SFLDG00002">
    <property type="entry name" value="C1.7:_P-type_atpase_like"/>
    <property type="match status" value="1"/>
</dbReference>
<feature type="transmembrane region" description="Helical" evidence="18">
    <location>
        <begin position="80"/>
        <end position="99"/>
    </location>
</feature>
<evidence type="ECO:0000256" key="9">
    <source>
        <dbReference type="ARBA" id="ARBA00022692"/>
    </source>
</evidence>
<dbReference type="GO" id="GO:0016887">
    <property type="term" value="F:ATP hydrolysis activity"/>
    <property type="evidence" value="ECO:0007669"/>
    <property type="project" value="InterPro"/>
</dbReference>
<keyword evidence="9 18" id="KW-0812">Transmembrane</keyword>
<dbReference type="GO" id="GO:0015444">
    <property type="term" value="F:P-type magnesium transporter activity"/>
    <property type="evidence" value="ECO:0007669"/>
    <property type="project" value="UniProtKB-EC"/>
</dbReference>
<evidence type="ECO:0000256" key="3">
    <source>
        <dbReference type="ARBA" id="ARBA00008746"/>
    </source>
</evidence>
<keyword evidence="21" id="KW-1185">Reference proteome</keyword>
<dbReference type="PROSITE" id="PS00154">
    <property type="entry name" value="ATPASE_E1_E2"/>
    <property type="match status" value="1"/>
</dbReference>
<gene>
    <name evidence="20" type="ORF">BW732_11050</name>
</gene>
<dbReference type="InterPro" id="IPR023299">
    <property type="entry name" value="ATPase_P-typ_cyto_dom_N"/>
</dbReference>